<dbReference type="Gene3D" id="1.20.900.10">
    <property type="entry name" value="Dbl homology (DH) domain"/>
    <property type="match status" value="1"/>
</dbReference>
<evidence type="ECO:0000259" key="2">
    <source>
        <dbReference type="PROSITE" id="PS50010"/>
    </source>
</evidence>
<dbReference type="Proteomes" id="UP000887565">
    <property type="component" value="Unplaced"/>
</dbReference>
<dbReference type="AlphaFoldDB" id="A0A915L4A0"/>
<keyword evidence="3" id="KW-1185">Reference proteome</keyword>
<proteinExistence type="predicted"/>
<evidence type="ECO:0000313" key="3">
    <source>
        <dbReference type="Proteomes" id="UP000887565"/>
    </source>
</evidence>
<dbReference type="GO" id="GO:0005085">
    <property type="term" value="F:guanyl-nucleotide exchange factor activity"/>
    <property type="evidence" value="ECO:0007669"/>
    <property type="project" value="InterPro"/>
</dbReference>
<sequence>MYGYFDERISKTVWYLGGKASGPPLTSIHFLFDKSGKPKVDGNFVPIGTLIAFARSPGLYSNHHPENDSVEDPVISSLQRLTSRQVSQIDSLIEIETKFCSDLDFLRIHYYEPLKSSSLISRQALRFVFPACLFQILSFHSNILKNVRSVFILKELEQIKQILAIYSDAFSPNSDLGRLHMTYEISAVTTFAKIYFYDESDCVTFLNFYQEHLKSVKKLESTVELRLQFLLDMLRRPWQVFGRYRLIFERMWDDFSTNDRERCDFLLDFFERMENIFRQENREQNFRDPITRNIVDQWEFGYRENWSLESFSTERKNTQRYQSMIALLPQASNESNDQIQMDHSPSTPFNERHECPIGNKKEKSKSRLYKKNDHRENSIINFKRSSASSIVAFFKKGRGSTAVGSHVEILSKIYFATSDVHMLIKIVSCERARHKPYIQIPEI</sequence>
<dbReference type="InterPro" id="IPR000219">
    <property type="entry name" value="DH_dom"/>
</dbReference>
<protein>
    <submittedName>
        <fullName evidence="4">DH domain-containing protein</fullName>
    </submittedName>
</protein>
<feature type="domain" description="DH" evidence="2">
    <location>
        <begin position="84"/>
        <end position="283"/>
    </location>
</feature>
<organism evidence="3 4">
    <name type="scientific">Romanomermis culicivorax</name>
    <name type="common">Nematode worm</name>
    <dbReference type="NCBI Taxonomy" id="13658"/>
    <lineage>
        <taxon>Eukaryota</taxon>
        <taxon>Metazoa</taxon>
        <taxon>Ecdysozoa</taxon>
        <taxon>Nematoda</taxon>
        <taxon>Enoplea</taxon>
        <taxon>Dorylaimia</taxon>
        <taxon>Mermithida</taxon>
        <taxon>Mermithoidea</taxon>
        <taxon>Mermithidae</taxon>
        <taxon>Romanomermis</taxon>
    </lineage>
</organism>
<evidence type="ECO:0000256" key="1">
    <source>
        <dbReference type="SAM" id="MobiDB-lite"/>
    </source>
</evidence>
<dbReference type="PROSITE" id="PS50010">
    <property type="entry name" value="DH_2"/>
    <property type="match status" value="1"/>
</dbReference>
<reference evidence="4" key="1">
    <citation type="submission" date="2022-11" db="UniProtKB">
        <authorList>
            <consortium name="WormBaseParasite"/>
        </authorList>
    </citation>
    <scope>IDENTIFICATION</scope>
</reference>
<name>A0A915L4A0_ROMCU</name>
<feature type="compositionally biased region" description="Polar residues" evidence="1">
    <location>
        <begin position="335"/>
        <end position="349"/>
    </location>
</feature>
<dbReference type="WBParaSite" id="nRc.2.0.1.t45332-RA">
    <property type="protein sequence ID" value="nRc.2.0.1.t45332-RA"/>
    <property type="gene ID" value="nRc.2.0.1.g45332"/>
</dbReference>
<dbReference type="InterPro" id="IPR035899">
    <property type="entry name" value="DBL_dom_sf"/>
</dbReference>
<accession>A0A915L4A0</accession>
<dbReference type="SUPFAM" id="SSF48065">
    <property type="entry name" value="DBL homology domain (DH-domain)"/>
    <property type="match status" value="1"/>
</dbReference>
<evidence type="ECO:0000313" key="4">
    <source>
        <dbReference type="WBParaSite" id="nRc.2.0.1.t45332-RA"/>
    </source>
</evidence>
<dbReference type="Pfam" id="PF00621">
    <property type="entry name" value="RhoGEF"/>
    <property type="match status" value="1"/>
</dbReference>
<feature type="region of interest" description="Disordered" evidence="1">
    <location>
        <begin position="335"/>
        <end position="357"/>
    </location>
</feature>